<comment type="caution">
    <text evidence="1">The sequence shown here is derived from an EMBL/GenBank/DDBJ whole genome shotgun (WGS) entry which is preliminary data.</text>
</comment>
<sequence length="73" mass="7874">MAPTPNPTPTDLKLRVLAIRSRLPKDVAQLVIQKLPEYDTAKGSKKIHNVLNGASSDLAVTEVLESLVQLQAA</sequence>
<dbReference type="EMBL" id="JABBGH010000003">
    <property type="protein sequence ID" value="NML67642.1"/>
    <property type="molecule type" value="Genomic_DNA"/>
</dbReference>
<name>A0A7Y0AHX5_9BACT</name>
<evidence type="ECO:0000313" key="1">
    <source>
        <dbReference type="EMBL" id="NML67642.1"/>
    </source>
</evidence>
<accession>A0A7Y0AHX5</accession>
<organism evidence="1 2">
    <name type="scientific">Hymenobacter polaris</name>
    <dbReference type="NCBI Taxonomy" id="2682546"/>
    <lineage>
        <taxon>Bacteria</taxon>
        <taxon>Pseudomonadati</taxon>
        <taxon>Bacteroidota</taxon>
        <taxon>Cytophagia</taxon>
        <taxon>Cytophagales</taxon>
        <taxon>Hymenobacteraceae</taxon>
        <taxon>Hymenobacter</taxon>
    </lineage>
</organism>
<dbReference type="RefSeq" id="WP_169533295.1">
    <property type="nucleotide sequence ID" value="NZ_JABBGH010000003.1"/>
</dbReference>
<keyword evidence="2" id="KW-1185">Reference proteome</keyword>
<protein>
    <submittedName>
        <fullName evidence="1">Uncharacterized protein</fullName>
    </submittedName>
</protein>
<dbReference type="Proteomes" id="UP000559626">
    <property type="component" value="Unassembled WGS sequence"/>
</dbReference>
<reference evidence="1 2" key="1">
    <citation type="submission" date="2020-04" db="EMBL/GenBank/DDBJ databases">
        <title>Hymenobacter polaris sp. nov., isolated from Arctic soil.</title>
        <authorList>
            <person name="Dahal R.H."/>
        </authorList>
    </citation>
    <scope>NUCLEOTIDE SEQUENCE [LARGE SCALE GENOMIC DNA]</scope>
    <source>
        <strain evidence="1 2">RP-2-7</strain>
    </source>
</reference>
<proteinExistence type="predicted"/>
<gene>
    <name evidence="1" type="ORF">HHL22_20770</name>
</gene>
<evidence type="ECO:0000313" key="2">
    <source>
        <dbReference type="Proteomes" id="UP000559626"/>
    </source>
</evidence>
<dbReference type="AlphaFoldDB" id="A0A7Y0AHX5"/>